<protein>
    <recommendedName>
        <fullName evidence="3">DUF3575 domain-containing protein</fullName>
    </recommendedName>
</protein>
<accession>A0ABP3Y609</accession>
<evidence type="ECO:0008006" key="3">
    <source>
        <dbReference type="Google" id="ProtNLM"/>
    </source>
</evidence>
<dbReference type="RefSeq" id="WP_343788622.1">
    <property type="nucleotide sequence ID" value="NZ_BAAAFH010000022.1"/>
</dbReference>
<evidence type="ECO:0000313" key="1">
    <source>
        <dbReference type="EMBL" id="GAA0876228.1"/>
    </source>
</evidence>
<sequence>MLKTFIIAVFSGIVILPAVYAQTEEDSLALFLPQKVYAGEFYIRAGYMDAVRSNSSYTSRFLMIGGGVEMIPGEGKWGIGAAAAFGYKHKSRKLFKNLFLPHVQVYTVRRVWAEKEMSFLVGGGVSWLTNVYSDWMEYSSSYGQYYQESGYQNYVSVLIKSLFRYKIGLGKRKKAALRLGLFLDLDVPVIAYSDRGEMDRNLLPYANWAHRFGIRSGVRVGIGK</sequence>
<evidence type="ECO:0000313" key="2">
    <source>
        <dbReference type="Proteomes" id="UP001501126"/>
    </source>
</evidence>
<reference evidence="2" key="1">
    <citation type="journal article" date="2019" name="Int. J. Syst. Evol. Microbiol.">
        <title>The Global Catalogue of Microorganisms (GCM) 10K type strain sequencing project: providing services to taxonomists for standard genome sequencing and annotation.</title>
        <authorList>
            <consortium name="The Broad Institute Genomics Platform"/>
            <consortium name="The Broad Institute Genome Sequencing Center for Infectious Disease"/>
            <person name="Wu L."/>
            <person name="Ma J."/>
        </authorList>
    </citation>
    <scope>NUCLEOTIDE SEQUENCE [LARGE SCALE GENOMIC DNA]</scope>
    <source>
        <strain evidence="2">JCM 16083</strain>
    </source>
</reference>
<proteinExistence type="predicted"/>
<name>A0ABP3Y609_9FLAO</name>
<comment type="caution">
    <text evidence="1">The sequence shown here is derived from an EMBL/GenBank/DDBJ whole genome shotgun (WGS) entry which is preliminary data.</text>
</comment>
<keyword evidence="2" id="KW-1185">Reference proteome</keyword>
<organism evidence="1 2">
    <name type="scientific">Wandonia haliotis</name>
    <dbReference type="NCBI Taxonomy" id="574963"/>
    <lineage>
        <taxon>Bacteria</taxon>
        <taxon>Pseudomonadati</taxon>
        <taxon>Bacteroidota</taxon>
        <taxon>Flavobacteriia</taxon>
        <taxon>Flavobacteriales</taxon>
        <taxon>Crocinitomicaceae</taxon>
        <taxon>Wandonia</taxon>
    </lineage>
</organism>
<gene>
    <name evidence="1" type="ORF">GCM10009118_26380</name>
</gene>
<dbReference type="Proteomes" id="UP001501126">
    <property type="component" value="Unassembled WGS sequence"/>
</dbReference>
<dbReference type="EMBL" id="BAAAFH010000022">
    <property type="protein sequence ID" value="GAA0876228.1"/>
    <property type="molecule type" value="Genomic_DNA"/>
</dbReference>